<feature type="transmembrane region" description="Helical" evidence="5">
    <location>
        <begin position="227"/>
        <end position="246"/>
    </location>
</feature>
<dbReference type="InterPro" id="IPR003439">
    <property type="entry name" value="ABC_transporter-like_ATP-bd"/>
</dbReference>
<dbReference type="InterPro" id="IPR026082">
    <property type="entry name" value="ABCA"/>
</dbReference>
<feature type="transmembrane region" description="Helical" evidence="5">
    <location>
        <begin position="435"/>
        <end position="453"/>
    </location>
</feature>
<evidence type="ECO:0000313" key="7">
    <source>
        <dbReference type="EMBL" id="KAB1263380.1"/>
    </source>
</evidence>
<dbReference type="SUPFAM" id="SSF52540">
    <property type="entry name" value="P-loop containing nucleoside triphosphate hydrolases"/>
    <property type="match status" value="1"/>
</dbReference>
<keyword evidence="7" id="KW-0547">Nucleotide-binding</keyword>
<feature type="domain" description="ABC transporter" evidence="6">
    <location>
        <begin position="451"/>
        <end position="684"/>
    </location>
</feature>
<dbReference type="GO" id="GO:0005524">
    <property type="term" value="F:ATP binding"/>
    <property type="evidence" value="ECO:0007669"/>
    <property type="project" value="UniProtKB-KW"/>
</dbReference>
<sequence length="714" mass="82201">MKADVWVIRIAIMVDGTLQFEALFNDLEKKQKELGIASFGASITTMEEVFLKVNKLADSQMDIRPTTLLKSKKRRQDMKENISVPRSYERPVFSRLNDIANIKFNSGFPLYRQQFHSMFVKRALFSWRNWKLSLLQTAVILLVTTYLLTTLNLNYEPPAREMDLSQYGRTIVPYSVSGNSDVALKIIKNLKIFLKLKNQELREVQGKIHRKKETAANMKIYVPTSGLQIVLCLAFGMAVMAGSFCLQTVTERTTKAKHIQFVSGVYLLTYWLSALLWDLIYFFVTCCLLLGVFVYCGVDALVADYHFLDTMMIFMLYGWSVVPLMYLGSLLFSSSAAAYIKLTLFNYFSTAFSIVIHIIIKYYENDIPQFTRTLLVNTLMMLPSYNLAMSISKFFDDYEVKKRCARKLKNIYLDCDKKLIENNIYGFGEHGIGKFLISLAALGLIYLLLFLCLESTFWSLKNFVYHKIIFNVYEIFRKCKKATASIQVNKEYEDKDVEDERKRVLTLLPNLKRAPLLLNDLTKIRSRIGYCPQSDPMLNHMTGRELLIMYARLRGVPEPDIYMYVETFLHSMHLETHADKYIYTYSGGNKRKLNTAIALMGKSSVVFLDEPSTGMDPVARRLLWDTVTWMCKTGKAIIITSHSMEECEALCTRLAIMVKGQFKCLGSPQHLRNKFGNVYILTAKIKIDENEDKLAEFKEFIATTFPGKRSRVGL</sequence>
<dbReference type="Pfam" id="PF12698">
    <property type="entry name" value="ABC2_membrane_3"/>
    <property type="match status" value="1"/>
</dbReference>
<comment type="subcellular location">
    <subcellularLocation>
        <location evidence="1">Membrane</location>
        <topology evidence="1">Multi-pass membrane protein</topology>
    </subcellularLocation>
</comment>
<keyword evidence="3 5" id="KW-1133">Transmembrane helix</keyword>
<keyword evidence="8" id="KW-1185">Reference proteome</keyword>
<proteinExistence type="predicted"/>
<evidence type="ECO:0000259" key="6">
    <source>
        <dbReference type="PROSITE" id="PS50893"/>
    </source>
</evidence>
<dbReference type="GO" id="GO:0140359">
    <property type="term" value="F:ABC-type transporter activity"/>
    <property type="evidence" value="ECO:0007669"/>
    <property type="project" value="InterPro"/>
</dbReference>
<dbReference type="InterPro" id="IPR013525">
    <property type="entry name" value="ABC2_TM"/>
</dbReference>
<name>A0A5N4CX00_CAMDR</name>
<feature type="transmembrane region" description="Helical" evidence="5">
    <location>
        <begin position="280"/>
        <end position="302"/>
    </location>
</feature>
<evidence type="ECO:0000313" key="8">
    <source>
        <dbReference type="Proteomes" id="UP000299084"/>
    </source>
</evidence>
<gene>
    <name evidence="7" type="ORF">Cadr_000023991</name>
</gene>
<dbReference type="Gene3D" id="3.40.50.300">
    <property type="entry name" value="P-loop containing nucleotide triphosphate hydrolases"/>
    <property type="match status" value="1"/>
</dbReference>
<organism evidence="7 8">
    <name type="scientific">Camelus dromedarius</name>
    <name type="common">Dromedary</name>
    <name type="synonym">Arabian camel</name>
    <dbReference type="NCBI Taxonomy" id="9838"/>
    <lineage>
        <taxon>Eukaryota</taxon>
        <taxon>Metazoa</taxon>
        <taxon>Chordata</taxon>
        <taxon>Craniata</taxon>
        <taxon>Vertebrata</taxon>
        <taxon>Euteleostomi</taxon>
        <taxon>Mammalia</taxon>
        <taxon>Eutheria</taxon>
        <taxon>Laurasiatheria</taxon>
        <taxon>Artiodactyla</taxon>
        <taxon>Tylopoda</taxon>
        <taxon>Camelidae</taxon>
        <taxon>Camelus</taxon>
    </lineage>
</organism>
<dbReference type="GO" id="GO:0016020">
    <property type="term" value="C:membrane"/>
    <property type="evidence" value="ECO:0007669"/>
    <property type="project" value="UniProtKB-SubCell"/>
</dbReference>
<keyword evidence="7" id="KW-0067">ATP-binding</keyword>
<dbReference type="Proteomes" id="UP000299084">
    <property type="component" value="Unassembled WGS sequence"/>
</dbReference>
<comment type="caution">
    <text evidence="7">The sequence shown here is derived from an EMBL/GenBank/DDBJ whole genome shotgun (WGS) entry which is preliminary data.</text>
</comment>
<feature type="transmembrane region" description="Helical" evidence="5">
    <location>
        <begin position="132"/>
        <end position="155"/>
    </location>
</feature>
<dbReference type="PANTHER" id="PTHR19229:SF101">
    <property type="entry name" value="ATP-BINDING CASSETTE, SUB-FAMILY A (ABC1), MEMBER 16"/>
    <property type="match status" value="1"/>
</dbReference>
<dbReference type="PROSITE" id="PS50893">
    <property type="entry name" value="ABC_TRANSPORTER_2"/>
    <property type="match status" value="1"/>
</dbReference>
<keyword evidence="2 5" id="KW-0812">Transmembrane</keyword>
<reference evidence="7 8" key="1">
    <citation type="journal article" date="2019" name="Mol. Ecol. Resour.">
        <title>Improving Illumina assemblies with Hi-C and long reads: an example with the North African dromedary.</title>
        <authorList>
            <person name="Elbers J.P."/>
            <person name="Rogers M.F."/>
            <person name="Perelman P.L."/>
            <person name="Proskuryakova A.A."/>
            <person name="Serdyukova N.A."/>
            <person name="Johnson W.E."/>
            <person name="Horin P."/>
            <person name="Corander J."/>
            <person name="Murphy D."/>
            <person name="Burger P.A."/>
        </authorList>
    </citation>
    <scope>NUCLEOTIDE SEQUENCE [LARGE SCALE GENOMIC DNA]</scope>
    <source>
        <strain evidence="7">Drom800</strain>
        <tissue evidence="7">Blood</tissue>
    </source>
</reference>
<dbReference type="EMBL" id="JWIN03000018">
    <property type="protein sequence ID" value="KAB1263380.1"/>
    <property type="molecule type" value="Genomic_DNA"/>
</dbReference>
<dbReference type="CDD" id="cd03263">
    <property type="entry name" value="ABC_subfamily_A"/>
    <property type="match status" value="1"/>
</dbReference>
<evidence type="ECO:0000256" key="2">
    <source>
        <dbReference type="ARBA" id="ARBA00022692"/>
    </source>
</evidence>
<evidence type="ECO:0000256" key="5">
    <source>
        <dbReference type="SAM" id="Phobius"/>
    </source>
</evidence>
<dbReference type="InterPro" id="IPR027417">
    <property type="entry name" value="P-loop_NTPase"/>
</dbReference>
<dbReference type="GO" id="GO:0005319">
    <property type="term" value="F:lipid transporter activity"/>
    <property type="evidence" value="ECO:0007669"/>
    <property type="project" value="TreeGrafter"/>
</dbReference>
<dbReference type="GO" id="GO:0016887">
    <property type="term" value="F:ATP hydrolysis activity"/>
    <property type="evidence" value="ECO:0007669"/>
    <property type="project" value="InterPro"/>
</dbReference>
<protein>
    <submittedName>
        <fullName evidence="7">ATP-binding cassette sub-family A member 3</fullName>
    </submittedName>
</protein>
<feature type="transmembrane region" description="Helical" evidence="5">
    <location>
        <begin position="344"/>
        <end position="362"/>
    </location>
</feature>
<dbReference type="AlphaFoldDB" id="A0A5N4CX00"/>
<evidence type="ECO:0000256" key="3">
    <source>
        <dbReference type="ARBA" id="ARBA00022989"/>
    </source>
</evidence>
<feature type="transmembrane region" description="Helical" evidence="5">
    <location>
        <begin position="374"/>
        <end position="392"/>
    </location>
</feature>
<evidence type="ECO:0000256" key="4">
    <source>
        <dbReference type="ARBA" id="ARBA00023136"/>
    </source>
</evidence>
<accession>A0A5N4CX00</accession>
<keyword evidence="4 5" id="KW-0472">Membrane</keyword>
<dbReference type="PANTHER" id="PTHR19229">
    <property type="entry name" value="ATP-BINDING CASSETTE TRANSPORTER SUBFAMILY A ABCA"/>
    <property type="match status" value="1"/>
</dbReference>
<evidence type="ECO:0000256" key="1">
    <source>
        <dbReference type="ARBA" id="ARBA00004141"/>
    </source>
</evidence>
<dbReference type="Pfam" id="PF00005">
    <property type="entry name" value="ABC_tran"/>
    <property type="match status" value="1"/>
</dbReference>
<feature type="transmembrane region" description="Helical" evidence="5">
    <location>
        <begin position="314"/>
        <end position="332"/>
    </location>
</feature>